<comment type="caution">
    <text evidence="1">The sequence shown here is derived from an EMBL/GenBank/DDBJ whole genome shotgun (WGS) entry which is preliminary data.</text>
</comment>
<keyword evidence="2" id="KW-1185">Reference proteome</keyword>
<dbReference type="Proteomes" id="UP000275267">
    <property type="component" value="Unassembled WGS sequence"/>
</dbReference>
<organism evidence="1 2">
    <name type="scientific">Panicum miliaceum</name>
    <name type="common">Proso millet</name>
    <name type="synonym">Broomcorn millet</name>
    <dbReference type="NCBI Taxonomy" id="4540"/>
    <lineage>
        <taxon>Eukaryota</taxon>
        <taxon>Viridiplantae</taxon>
        <taxon>Streptophyta</taxon>
        <taxon>Embryophyta</taxon>
        <taxon>Tracheophyta</taxon>
        <taxon>Spermatophyta</taxon>
        <taxon>Magnoliopsida</taxon>
        <taxon>Liliopsida</taxon>
        <taxon>Poales</taxon>
        <taxon>Poaceae</taxon>
        <taxon>PACMAD clade</taxon>
        <taxon>Panicoideae</taxon>
        <taxon>Panicodae</taxon>
        <taxon>Paniceae</taxon>
        <taxon>Panicinae</taxon>
        <taxon>Panicum</taxon>
        <taxon>Panicum sect. Panicum</taxon>
    </lineage>
</organism>
<gene>
    <name evidence="1" type="ORF">C2845_PM07G10820</name>
</gene>
<dbReference type="PANTHER" id="PTHR33538:SF2">
    <property type="entry name" value="PROTEIN GAMETE EXPRESSED 1"/>
    <property type="match status" value="1"/>
</dbReference>
<dbReference type="STRING" id="4540.A0A3L6SL47"/>
<evidence type="ECO:0000313" key="2">
    <source>
        <dbReference type="Proteomes" id="UP000275267"/>
    </source>
</evidence>
<dbReference type="PANTHER" id="PTHR33538">
    <property type="entry name" value="PROTEIN GAMETE EXPRESSED 1"/>
    <property type="match status" value="1"/>
</dbReference>
<dbReference type="AlphaFoldDB" id="A0A3L6SL47"/>
<evidence type="ECO:0000313" key="1">
    <source>
        <dbReference type="EMBL" id="RLN23349.1"/>
    </source>
</evidence>
<name>A0A3L6SL47_PANMI</name>
<dbReference type="InterPro" id="IPR040346">
    <property type="entry name" value="GEX1/Brambleberry"/>
</dbReference>
<dbReference type="OrthoDB" id="1918850at2759"/>
<sequence length="283" mass="32215">MVAMKASEKPSKVVAEMPFFMAQECISSCTLDQLESTTYWLAQIRLAESDGKHWVAAEFFRLAFECQPAEDSGRLPLLSCAGGSKKLEVVEERSDQIIKEYSKFQDTLSSIGIQTDHLAETSKNVGEQMNYVLAHLKAVFEKSKEIAAAQVALKEGLTKMREKIDARMARVEESYESLDNGMDKLKEETGETIQKLAQFGQREQEELLARQEQIQQTHDLLIQNSHSILEAHEEANIFAALDKLYILHNAILGESRFSKAFFFCCRIVFLIYMLHLKDTYGWL</sequence>
<accession>A0A3L6SL47</accession>
<reference evidence="2" key="1">
    <citation type="journal article" date="2019" name="Nat. Commun.">
        <title>The genome of broomcorn millet.</title>
        <authorList>
            <person name="Zou C."/>
            <person name="Miki D."/>
            <person name="Li D."/>
            <person name="Tang Q."/>
            <person name="Xiao L."/>
            <person name="Rajput S."/>
            <person name="Deng P."/>
            <person name="Jia W."/>
            <person name="Huang R."/>
            <person name="Zhang M."/>
            <person name="Sun Y."/>
            <person name="Hu J."/>
            <person name="Fu X."/>
            <person name="Schnable P.S."/>
            <person name="Li F."/>
            <person name="Zhang H."/>
            <person name="Feng B."/>
            <person name="Zhu X."/>
            <person name="Liu R."/>
            <person name="Schnable J.C."/>
            <person name="Zhu J.-K."/>
            <person name="Zhang H."/>
        </authorList>
    </citation>
    <scope>NUCLEOTIDE SEQUENCE [LARGE SCALE GENOMIC DNA]</scope>
</reference>
<protein>
    <submittedName>
        <fullName evidence="1">Uncharacterized protein</fullName>
    </submittedName>
</protein>
<dbReference type="EMBL" id="PQIB02000004">
    <property type="protein sequence ID" value="RLN23349.1"/>
    <property type="molecule type" value="Genomic_DNA"/>
</dbReference>
<proteinExistence type="predicted"/>